<keyword evidence="3" id="KW-1185">Reference proteome</keyword>
<feature type="region of interest" description="Disordered" evidence="1">
    <location>
        <begin position="120"/>
        <end position="166"/>
    </location>
</feature>
<organism evidence="2 3">
    <name type="scientific">Eruca vesicaria subsp. sativa</name>
    <name type="common">Garden rocket</name>
    <name type="synonym">Eruca sativa</name>
    <dbReference type="NCBI Taxonomy" id="29727"/>
    <lineage>
        <taxon>Eukaryota</taxon>
        <taxon>Viridiplantae</taxon>
        <taxon>Streptophyta</taxon>
        <taxon>Embryophyta</taxon>
        <taxon>Tracheophyta</taxon>
        <taxon>Spermatophyta</taxon>
        <taxon>Magnoliopsida</taxon>
        <taxon>eudicotyledons</taxon>
        <taxon>Gunneridae</taxon>
        <taxon>Pentapetalae</taxon>
        <taxon>rosids</taxon>
        <taxon>malvids</taxon>
        <taxon>Brassicales</taxon>
        <taxon>Brassicaceae</taxon>
        <taxon>Brassiceae</taxon>
        <taxon>Eruca</taxon>
    </lineage>
</organism>
<comment type="caution">
    <text evidence="2">The sequence shown here is derived from an EMBL/GenBank/DDBJ whole genome shotgun (WGS) entry which is preliminary data.</text>
</comment>
<dbReference type="AlphaFoldDB" id="A0ABC8J7Y6"/>
<feature type="compositionally biased region" description="Basic residues" evidence="1">
    <location>
        <begin position="135"/>
        <end position="145"/>
    </location>
</feature>
<evidence type="ECO:0000256" key="1">
    <source>
        <dbReference type="SAM" id="MobiDB-lite"/>
    </source>
</evidence>
<evidence type="ECO:0000313" key="3">
    <source>
        <dbReference type="Proteomes" id="UP001642260"/>
    </source>
</evidence>
<dbReference type="Proteomes" id="UP001642260">
    <property type="component" value="Unassembled WGS sequence"/>
</dbReference>
<proteinExistence type="predicted"/>
<sequence length="166" mass="18013">MERAAMEEALSDVRDAMLKYTNVADPTENAARKERMRQAEDQGEFEEAAALIVQAAISANMDLNAQKIDETESPLPRIPSSQRLGPSPEILSQDGGVQIVDSNSLSPRIPIALRLSLPETALNSPLAIEGTSKPTTKRKPRRPPGRKNIQGSPKTVVGSSSKMRKV</sequence>
<name>A0ABC8J7Y6_ERUVS</name>
<gene>
    <name evidence="2" type="ORF">ERUC_LOCUS5058</name>
</gene>
<feature type="compositionally biased region" description="Polar residues" evidence="1">
    <location>
        <begin position="149"/>
        <end position="166"/>
    </location>
</feature>
<protein>
    <submittedName>
        <fullName evidence="2">Uncharacterized protein</fullName>
    </submittedName>
</protein>
<dbReference type="EMBL" id="CAKOAT010068488">
    <property type="protein sequence ID" value="CAH8307963.1"/>
    <property type="molecule type" value="Genomic_DNA"/>
</dbReference>
<feature type="region of interest" description="Disordered" evidence="1">
    <location>
        <begin position="67"/>
        <end position="102"/>
    </location>
</feature>
<accession>A0ABC8J7Y6</accession>
<reference evidence="2 3" key="1">
    <citation type="submission" date="2022-03" db="EMBL/GenBank/DDBJ databases">
        <authorList>
            <person name="Macdonald S."/>
            <person name="Ahmed S."/>
            <person name="Newling K."/>
        </authorList>
    </citation>
    <scope>NUCLEOTIDE SEQUENCE [LARGE SCALE GENOMIC DNA]</scope>
</reference>
<evidence type="ECO:0000313" key="2">
    <source>
        <dbReference type="EMBL" id="CAH8307963.1"/>
    </source>
</evidence>